<organism evidence="2 3">
    <name type="scientific">Nonomuraea salmonea</name>
    <dbReference type="NCBI Taxonomy" id="46181"/>
    <lineage>
        <taxon>Bacteria</taxon>
        <taxon>Bacillati</taxon>
        <taxon>Actinomycetota</taxon>
        <taxon>Actinomycetes</taxon>
        <taxon>Streptosporangiales</taxon>
        <taxon>Streptosporangiaceae</taxon>
        <taxon>Nonomuraea</taxon>
    </lineage>
</organism>
<dbReference type="RefSeq" id="WP_364375287.1">
    <property type="nucleotide sequence ID" value="NZ_JBHMCF010000026.1"/>
</dbReference>
<keyword evidence="3" id="KW-1185">Reference proteome</keyword>
<dbReference type="SMART" id="SM00860">
    <property type="entry name" value="SMI1_KNR4"/>
    <property type="match status" value="1"/>
</dbReference>
<dbReference type="InterPro" id="IPR018958">
    <property type="entry name" value="Knr4/Smi1-like_dom"/>
</dbReference>
<evidence type="ECO:0000313" key="2">
    <source>
        <dbReference type="EMBL" id="MFB9472526.1"/>
    </source>
</evidence>
<proteinExistence type="predicted"/>
<protein>
    <submittedName>
        <fullName evidence="2">SMI1/KNR4 family protein</fullName>
    </submittedName>
</protein>
<accession>A0ABV5NQD5</accession>
<dbReference type="Proteomes" id="UP001589568">
    <property type="component" value="Unassembled WGS sequence"/>
</dbReference>
<sequence length="227" mass="25043">MATMTARLDRLRAVENGRPAHLHKFYRRNERFLIFGAKRHQYRNTPLNPTSVQALEDDLGVPLPPAYREFLLQLGPGAGPYYGIWGPEEIEAETEGDPAKPFPFTRRDAEQIYNAWYAWVHNPKPTSGGGPSIQAPGPTPGCIFIGTQGCSGVTALVTAGELMGTVWDVWLDASAWRPAKTAPASLESELYDLTTPIYLGPAPTFDAWYEAWLTRAEAELSPPGRTS</sequence>
<dbReference type="Pfam" id="PF09346">
    <property type="entry name" value="SMI1_KNR4"/>
    <property type="match status" value="1"/>
</dbReference>
<dbReference type="EMBL" id="JBHMCF010000026">
    <property type="protein sequence ID" value="MFB9472526.1"/>
    <property type="molecule type" value="Genomic_DNA"/>
</dbReference>
<dbReference type="Gene3D" id="3.40.1580.10">
    <property type="entry name" value="SMI1/KNR4-like"/>
    <property type="match status" value="1"/>
</dbReference>
<gene>
    <name evidence="2" type="ORF">ACFFR3_23705</name>
</gene>
<dbReference type="SUPFAM" id="SSF160631">
    <property type="entry name" value="SMI1/KNR4-like"/>
    <property type="match status" value="1"/>
</dbReference>
<dbReference type="InterPro" id="IPR037883">
    <property type="entry name" value="Knr4/Smi1-like_sf"/>
</dbReference>
<evidence type="ECO:0000259" key="1">
    <source>
        <dbReference type="SMART" id="SM00860"/>
    </source>
</evidence>
<feature type="domain" description="Knr4/Smi1-like" evidence="1">
    <location>
        <begin position="46"/>
        <end position="173"/>
    </location>
</feature>
<name>A0ABV5NQD5_9ACTN</name>
<comment type="caution">
    <text evidence="2">The sequence shown here is derived from an EMBL/GenBank/DDBJ whole genome shotgun (WGS) entry which is preliminary data.</text>
</comment>
<evidence type="ECO:0000313" key="3">
    <source>
        <dbReference type="Proteomes" id="UP001589568"/>
    </source>
</evidence>
<reference evidence="2 3" key="1">
    <citation type="submission" date="2024-09" db="EMBL/GenBank/DDBJ databases">
        <authorList>
            <person name="Sun Q."/>
            <person name="Mori K."/>
        </authorList>
    </citation>
    <scope>NUCLEOTIDE SEQUENCE [LARGE SCALE GENOMIC DNA]</scope>
    <source>
        <strain evidence="2 3">JCM 3324</strain>
    </source>
</reference>